<dbReference type="Proteomes" id="UP000281604">
    <property type="component" value="Unassembled WGS sequence"/>
</dbReference>
<protein>
    <submittedName>
        <fullName evidence="1">Uncharacterized protein</fullName>
    </submittedName>
</protein>
<gene>
    <name evidence="1" type="ORF">ALQ30_01670</name>
</gene>
<name>A0A3M3ZL25_9PSED</name>
<evidence type="ECO:0000313" key="2">
    <source>
        <dbReference type="Proteomes" id="UP000281604"/>
    </source>
</evidence>
<evidence type="ECO:0000313" key="1">
    <source>
        <dbReference type="EMBL" id="RMO95271.1"/>
    </source>
</evidence>
<proteinExistence type="predicted"/>
<sequence length="434" mass="48955">MIEDEKKLVQERPKYSLARWAEQNKISQEAAEEKRGIALRLAIEGINDGSIDSLDGIGSPLSRKIQAHHGGALFEMNRNWVETAQYWRCPCCVRGKFEISRLGSKKQILAKLVEHHDHMADALKAAFNKVFVVSGTDQPTNTGLALIERMAPAFSAYSPVLVCEDCNNADAAAKKIISNAGRKIDWHSFSIGQIFQFITIHEHAPHDIDESKVLALWNLVRPAYVARMNLVYQVAEAAVLQDYWFERYKGEVAPVHTFSNGFNRYNGLEFVSGNALVLEMEKGIIKHAANYSRWRTEIQSTGEKPPPNFLAIIKSLPGCALMWEAQADDWECPICTRSKYEIVSFMRGKVSFHTHSPTRFSLAWIRVKSICSGCFNVVIAMKRELEKGCGIKIGSTFDCVTPDELRALLRARPHSPPVVNRDMAKALMYKWISR</sequence>
<accession>A0A3M3ZL25</accession>
<reference evidence="1 2" key="1">
    <citation type="submission" date="2018-08" db="EMBL/GenBank/DDBJ databases">
        <title>Recombination of ecologically and evolutionarily significant loci maintains genetic cohesion in the Pseudomonas syringae species complex.</title>
        <authorList>
            <person name="Dillon M."/>
            <person name="Thakur S."/>
            <person name="Almeida R.N.D."/>
            <person name="Weir B.S."/>
            <person name="Guttman D.S."/>
        </authorList>
    </citation>
    <scope>NUCLEOTIDE SEQUENCE [LARGE SCALE GENOMIC DNA]</scope>
    <source>
        <strain evidence="1 2">ICMP 3706</strain>
    </source>
</reference>
<dbReference type="EMBL" id="RBQE01000610">
    <property type="protein sequence ID" value="RMO95271.1"/>
    <property type="molecule type" value="Genomic_DNA"/>
</dbReference>
<organism evidence="1 2">
    <name type="scientific">Pseudomonas syringae pv. persicae</name>
    <dbReference type="NCBI Taxonomy" id="237306"/>
    <lineage>
        <taxon>Bacteria</taxon>
        <taxon>Pseudomonadati</taxon>
        <taxon>Pseudomonadota</taxon>
        <taxon>Gammaproteobacteria</taxon>
        <taxon>Pseudomonadales</taxon>
        <taxon>Pseudomonadaceae</taxon>
        <taxon>Pseudomonas</taxon>
    </lineage>
</organism>
<dbReference type="RefSeq" id="WP_058408707.1">
    <property type="nucleotide sequence ID" value="NZ_RBQE01000610.1"/>
</dbReference>
<comment type="caution">
    <text evidence="1">The sequence shown here is derived from an EMBL/GenBank/DDBJ whole genome shotgun (WGS) entry which is preliminary data.</text>
</comment>
<dbReference type="AlphaFoldDB" id="A0A3M3ZL25"/>